<dbReference type="PANTHER" id="PTHR11802">
    <property type="entry name" value="SERINE PROTEASE FAMILY S10 SERINE CARBOXYPEPTIDASE"/>
    <property type="match status" value="1"/>
</dbReference>
<evidence type="ECO:0000256" key="6">
    <source>
        <dbReference type="ARBA" id="ARBA00023180"/>
    </source>
</evidence>
<reference evidence="8" key="1">
    <citation type="submission" date="2021-10" db="EMBL/GenBank/DDBJ databases">
        <title>De novo Genome Assembly of Clathrus columnatus (Basidiomycota, Fungi) Using Illumina and Nanopore Sequence Data.</title>
        <authorList>
            <person name="Ogiso-Tanaka E."/>
            <person name="Itagaki H."/>
            <person name="Hosoya T."/>
            <person name="Hosaka K."/>
        </authorList>
    </citation>
    <scope>NUCLEOTIDE SEQUENCE</scope>
    <source>
        <strain evidence="8">MO-923</strain>
    </source>
</reference>
<dbReference type="PRINTS" id="PR00724">
    <property type="entry name" value="CRBOXYPTASEC"/>
</dbReference>
<keyword evidence="6" id="KW-0325">Glycoprotein</keyword>
<dbReference type="Gene3D" id="1.10.287.410">
    <property type="match status" value="1"/>
</dbReference>
<evidence type="ECO:0000313" key="9">
    <source>
        <dbReference type="Proteomes" id="UP001050691"/>
    </source>
</evidence>
<proteinExistence type="inferred from homology"/>
<protein>
    <recommendedName>
        <fullName evidence="2">carboxypeptidase C</fullName>
        <ecNumber evidence="2">3.4.16.5</ecNumber>
    </recommendedName>
</protein>
<dbReference type="InterPro" id="IPR029058">
    <property type="entry name" value="AB_hydrolase_fold"/>
</dbReference>
<dbReference type="Gene3D" id="3.40.50.1820">
    <property type="entry name" value="alpha/beta hydrolase"/>
    <property type="match status" value="1"/>
</dbReference>
<evidence type="ECO:0000256" key="3">
    <source>
        <dbReference type="ARBA" id="ARBA00022645"/>
    </source>
</evidence>
<dbReference type="Proteomes" id="UP001050691">
    <property type="component" value="Unassembled WGS sequence"/>
</dbReference>
<dbReference type="GO" id="GO:0004185">
    <property type="term" value="F:serine-type carboxypeptidase activity"/>
    <property type="evidence" value="ECO:0007669"/>
    <property type="project" value="UniProtKB-EC"/>
</dbReference>
<dbReference type="GO" id="GO:0006508">
    <property type="term" value="P:proteolysis"/>
    <property type="evidence" value="ECO:0007669"/>
    <property type="project" value="UniProtKB-KW"/>
</dbReference>
<sequence>MGKVEVLYEAGEVTRRGQNRWNKLLVVLLLVSCVCWSYALVFYAQSWLHVRSPQRKFYHHIVQPQLSCATRDNQPISYAGHIGLDGDSQETPKRSFFWYFEAESQPEDAPIILNFGGGPGTSGLMNGFLALSPCTITSSGPVHNTNRWTEQFNLILLDHPINVGFSYGRRVNNSHDAALDVYDFLQKFFRLFPQLKGNKLIIAGGSYGGVYVPNIASVIHEQNKAIAVNKYSNLIPINLDSMMVSNPITVGSNPLVHYQWAWEYRCNIHQLHNSTTCSELSSIIPRCLEMIELAYQFPTVEYRAQATENCFFKIEGLPLQGDVVREDIRRTCKVSEDDDPTTCHPHFKWMNDFFNSSSVKKSLGIPVEREFIALNVQVAVDFHAYGDLFVDRVKLLPNPFQEEFLAAPEFIWNAGLDEKVTIRQAGNGAGNLTFMLIDQAGHFVRVLVSSLRTSFLRTSDTGRK</sequence>
<dbReference type="InterPro" id="IPR001563">
    <property type="entry name" value="Peptidase_S10"/>
</dbReference>
<accession>A0AAV5AA32</accession>
<dbReference type="EC" id="3.4.16.5" evidence="2"/>
<evidence type="ECO:0000256" key="4">
    <source>
        <dbReference type="ARBA" id="ARBA00022670"/>
    </source>
</evidence>
<organism evidence="8 9">
    <name type="scientific">Clathrus columnatus</name>
    <dbReference type="NCBI Taxonomy" id="1419009"/>
    <lineage>
        <taxon>Eukaryota</taxon>
        <taxon>Fungi</taxon>
        <taxon>Dikarya</taxon>
        <taxon>Basidiomycota</taxon>
        <taxon>Agaricomycotina</taxon>
        <taxon>Agaricomycetes</taxon>
        <taxon>Phallomycetidae</taxon>
        <taxon>Phallales</taxon>
        <taxon>Clathraceae</taxon>
        <taxon>Clathrus</taxon>
    </lineage>
</organism>
<keyword evidence="4" id="KW-0645">Protease</keyword>
<evidence type="ECO:0000256" key="2">
    <source>
        <dbReference type="ARBA" id="ARBA00012446"/>
    </source>
</evidence>
<evidence type="ECO:0000256" key="5">
    <source>
        <dbReference type="ARBA" id="ARBA00022801"/>
    </source>
</evidence>
<keyword evidence="7" id="KW-1133">Transmembrane helix</keyword>
<evidence type="ECO:0000256" key="1">
    <source>
        <dbReference type="ARBA" id="ARBA00009431"/>
    </source>
</evidence>
<comment type="caution">
    <text evidence="8">The sequence shown here is derived from an EMBL/GenBank/DDBJ whole genome shotgun (WGS) entry which is preliminary data.</text>
</comment>
<name>A0AAV5AA32_9AGAM</name>
<dbReference type="AlphaFoldDB" id="A0AAV5AA32"/>
<evidence type="ECO:0000313" key="8">
    <source>
        <dbReference type="EMBL" id="GJJ09770.1"/>
    </source>
</evidence>
<dbReference type="PANTHER" id="PTHR11802:SF113">
    <property type="entry name" value="SERINE CARBOXYPEPTIDASE CTSA-4.1"/>
    <property type="match status" value="1"/>
</dbReference>
<evidence type="ECO:0000256" key="7">
    <source>
        <dbReference type="SAM" id="Phobius"/>
    </source>
</evidence>
<keyword evidence="9" id="KW-1185">Reference proteome</keyword>
<dbReference type="SUPFAM" id="SSF53474">
    <property type="entry name" value="alpha/beta-Hydrolases"/>
    <property type="match status" value="1"/>
</dbReference>
<keyword evidence="5" id="KW-0378">Hydrolase</keyword>
<dbReference type="GO" id="GO:0000324">
    <property type="term" value="C:fungal-type vacuole"/>
    <property type="evidence" value="ECO:0007669"/>
    <property type="project" value="TreeGrafter"/>
</dbReference>
<keyword evidence="7" id="KW-0472">Membrane</keyword>
<keyword evidence="3" id="KW-0121">Carboxypeptidase</keyword>
<dbReference type="Pfam" id="PF00450">
    <property type="entry name" value="Peptidase_S10"/>
    <property type="match status" value="1"/>
</dbReference>
<keyword evidence="7" id="KW-0812">Transmembrane</keyword>
<feature type="transmembrane region" description="Helical" evidence="7">
    <location>
        <begin position="24"/>
        <end position="44"/>
    </location>
</feature>
<dbReference type="EMBL" id="BPWL01000004">
    <property type="protein sequence ID" value="GJJ09770.1"/>
    <property type="molecule type" value="Genomic_DNA"/>
</dbReference>
<comment type="similarity">
    <text evidence="1">Belongs to the peptidase S10 family.</text>
</comment>
<gene>
    <name evidence="8" type="ORF">Clacol_003994</name>
</gene>